<dbReference type="STRING" id="83655.APT61_19360"/>
<proteinExistence type="predicted"/>
<dbReference type="Proteomes" id="UP000310719">
    <property type="component" value="Chromosome"/>
</dbReference>
<protein>
    <submittedName>
        <fullName evidence="3">Uncharacterized protein</fullName>
    </submittedName>
</protein>
<reference evidence="3 5" key="3">
    <citation type="submission" date="2019-05" db="EMBL/GenBank/DDBJ databases">
        <authorList>
            <consortium name="Pathogen Informatics"/>
        </authorList>
    </citation>
    <scope>NUCLEOTIDE SEQUENCE [LARGE SCALE GENOMIC DNA]</scope>
    <source>
        <strain evidence="3 5">NCTC13032</strain>
    </source>
</reference>
<sequence>MERVIKILPDMIALVIGGLLAIVICELIQRLFRFKRFATVWILTFVPFGLLMPPVLRVLLFPYTGVMSGISYIATAVATFLAMIFYVGTFCWAALVDTPDKRRFIYCLIAFYIVGVTFLFYITSDVNGPIIG</sequence>
<dbReference type="Proteomes" id="UP000222768">
    <property type="component" value="Unassembled WGS sequence"/>
</dbReference>
<feature type="transmembrane region" description="Helical" evidence="1">
    <location>
        <begin position="103"/>
        <end position="122"/>
    </location>
</feature>
<organism evidence="3 5">
    <name type="scientific">Leclercia adecarboxylata</name>
    <dbReference type="NCBI Taxonomy" id="83655"/>
    <lineage>
        <taxon>Bacteria</taxon>
        <taxon>Pseudomonadati</taxon>
        <taxon>Pseudomonadota</taxon>
        <taxon>Gammaproteobacteria</taxon>
        <taxon>Enterobacterales</taxon>
        <taxon>Enterobacteriaceae</taxon>
        <taxon>Leclercia</taxon>
    </lineage>
</organism>
<dbReference type="AlphaFoldDB" id="A0A4U9HHM9"/>
<evidence type="ECO:0000313" key="2">
    <source>
        <dbReference type="EMBL" id="PHH02677.1"/>
    </source>
</evidence>
<name>A0A4U9HHM9_9ENTR</name>
<dbReference type="EMBL" id="PDLK01000002">
    <property type="protein sequence ID" value="PHH02677.1"/>
    <property type="molecule type" value="Genomic_DNA"/>
</dbReference>
<dbReference type="KEGG" id="lax:APT61_19360"/>
<dbReference type="EMBL" id="LR590464">
    <property type="protein sequence ID" value="VTP63487.1"/>
    <property type="molecule type" value="Genomic_DNA"/>
</dbReference>
<dbReference type="RefSeq" id="WP_032616365.1">
    <property type="nucleotide sequence ID" value="NZ_CBCXZU010000001.1"/>
</dbReference>
<feature type="transmembrane region" description="Helical" evidence="1">
    <location>
        <begin position="12"/>
        <end position="28"/>
    </location>
</feature>
<evidence type="ECO:0000256" key="1">
    <source>
        <dbReference type="SAM" id="Phobius"/>
    </source>
</evidence>
<gene>
    <name evidence="2" type="ORF">CRX53_01220</name>
    <name evidence="3" type="ORF">NCTC13032_00886</name>
</gene>
<reference evidence="4" key="2">
    <citation type="submission" date="2017-09" db="EMBL/GenBank/DDBJ databases">
        <title>FDA dAtabase for Regulatory Grade micrObial Sequences (FDA-ARGOS): Supporting development and validation of Infectious Disease Dx tests.</title>
        <authorList>
            <person name="Minogue T."/>
            <person name="Wolcott M."/>
            <person name="Wasieloski L."/>
            <person name="Aguilar W."/>
            <person name="Moore D."/>
            <person name="Tallon L."/>
            <person name="Sadzewicz L."/>
            <person name="Ott S."/>
            <person name="Zhao X."/>
            <person name="Nagaraj S."/>
            <person name="Vavikolanu K."/>
            <person name="Aluvathingal J."/>
            <person name="Nadendla S."/>
            <person name="Sichtig H."/>
        </authorList>
    </citation>
    <scope>NUCLEOTIDE SEQUENCE [LARGE SCALE GENOMIC DNA]</scope>
    <source>
        <strain evidence="4">FDAARGOS_404</strain>
    </source>
</reference>
<evidence type="ECO:0000313" key="3">
    <source>
        <dbReference type="EMBL" id="VTP63487.1"/>
    </source>
</evidence>
<reference evidence="2" key="1">
    <citation type="submission" date="2017-09" db="EMBL/GenBank/DDBJ databases">
        <title>FDA dAtabase for Regulatory Grade micrObial Sequences (FDA-ARGOS): Supporting development and validation of Infectious Disease Dx tests.</title>
        <authorList>
            <person name="Minogue T."/>
            <person name="Wolcott M."/>
            <person name="Wasieloski L."/>
            <person name="Aguilar W."/>
            <person name="Moore D."/>
            <person name="Tallon L.J."/>
            <person name="Sadzewicz L."/>
            <person name="Ott S."/>
            <person name="Zhao X."/>
            <person name="Nagaraj S."/>
            <person name="Vavikolanu K."/>
            <person name="Aluvathingal J."/>
            <person name="Nadendla S."/>
            <person name="Sichtig H."/>
        </authorList>
    </citation>
    <scope>NUCLEOTIDE SEQUENCE</scope>
    <source>
        <strain evidence="2">FDAARGOS_404</strain>
    </source>
</reference>
<keyword evidence="1" id="KW-0812">Transmembrane</keyword>
<dbReference type="GeneID" id="30334097"/>
<accession>A0A4U9HHM9</accession>
<keyword evidence="1" id="KW-0472">Membrane</keyword>
<evidence type="ECO:0000313" key="5">
    <source>
        <dbReference type="Proteomes" id="UP000310719"/>
    </source>
</evidence>
<evidence type="ECO:0000313" key="4">
    <source>
        <dbReference type="Proteomes" id="UP000222768"/>
    </source>
</evidence>
<keyword evidence="1" id="KW-1133">Transmembrane helix</keyword>
<feature type="transmembrane region" description="Helical" evidence="1">
    <location>
        <begin position="40"/>
        <end position="60"/>
    </location>
</feature>
<feature type="transmembrane region" description="Helical" evidence="1">
    <location>
        <begin position="72"/>
        <end position="96"/>
    </location>
</feature>